<keyword evidence="2" id="KW-1185">Reference proteome</keyword>
<dbReference type="PANTHER" id="PTHR11008:SF32">
    <property type="entry name" value="CIRCADIAN CLOCK-CONTROLLED PROTEIN DAYWAKE-RELATED"/>
    <property type="match status" value="1"/>
</dbReference>
<proteinExistence type="predicted"/>
<reference evidence="1 2" key="1">
    <citation type="submission" date="2020-04" db="EMBL/GenBank/DDBJ databases">
        <authorList>
            <person name="Wallbank WR R."/>
            <person name="Pardo Diaz C."/>
            <person name="Kozak K."/>
            <person name="Martin S."/>
            <person name="Jiggins C."/>
            <person name="Moest M."/>
            <person name="Warren A I."/>
            <person name="Byers J.R.P. K."/>
            <person name="Montejo-Kovacevich G."/>
            <person name="Yen C E."/>
        </authorList>
    </citation>
    <scope>NUCLEOTIDE SEQUENCE [LARGE SCALE GENOMIC DNA]</scope>
</reference>
<dbReference type="Gene3D" id="3.15.10.30">
    <property type="entry name" value="Haemolymph juvenile hormone binding protein"/>
    <property type="match status" value="1"/>
</dbReference>
<dbReference type="OrthoDB" id="7219269at2759"/>
<dbReference type="Proteomes" id="UP000494106">
    <property type="component" value="Unassembled WGS sequence"/>
</dbReference>
<dbReference type="PANTHER" id="PTHR11008">
    <property type="entry name" value="PROTEIN TAKEOUT-LIKE PROTEIN"/>
    <property type="match status" value="1"/>
</dbReference>
<dbReference type="GO" id="GO:0005615">
    <property type="term" value="C:extracellular space"/>
    <property type="evidence" value="ECO:0007669"/>
    <property type="project" value="TreeGrafter"/>
</dbReference>
<evidence type="ECO:0000313" key="1">
    <source>
        <dbReference type="EMBL" id="CAB3226954.1"/>
    </source>
</evidence>
<accession>A0A8S0Z3D0</accession>
<evidence type="ECO:0008006" key="3">
    <source>
        <dbReference type="Google" id="ProtNLM"/>
    </source>
</evidence>
<organism evidence="1 2">
    <name type="scientific">Arctia plantaginis</name>
    <name type="common">Wood tiger moth</name>
    <name type="synonym">Phalaena plantaginis</name>
    <dbReference type="NCBI Taxonomy" id="874455"/>
    <lineage>
        <taxon>Eukaryota</taxon>
        <taxon>Metazoa</taxon>
        <taxon>Ecdysozoa</taxon>
        <taxon>Arthropoda</taxon>
        <taxon>Hexapoda</taxon>
        <taxon>Insecta</taxon>
        <taxon>Pterygota</taxon>
        <taxon>Neoptera</taxon>
        <taxon>Endopterygota</taxon>
        <taxon>Lepidoptera</taxon>
        <taxon>Glossata</taxon>
        <taxon>Ditrysia</taxon>
        <taxon>Noctuoidea</taxon>
        <taxon>Erebidae</taxon>
        <taxon>Arctiinae</taxon>
        <taxon>Arctia</taxon>
    </lineage>
</organism>
<dbReference type="EMBL" id="CADEBC010000232">
    <property type="protein sequence ID" value="CAB3226954.1"/>
    <property type="molecule type" value="Genomic_DNA"/>
</dbReference>
<dbReference type="Pfam" id="PF06585">
    <property type="entry name" value="JHBP"/>
    <property type="match status" value="1"/>
</dbReference>
<name>A0A8S0Z3D0_ARCPL</name>
<comment type="caution">
    <text evidence="1">The sequence shown here is derived from an EMBL/GenBank/DDBJ whole genome shotgun (WGS) entry which is preliminary data.</text>
</comment>
<dbReference type="InterPro" id="IPR038606">
    <property type="entry name" value="To_sf"/>
</dbReference>
<dbReference type="AlphaFoldDB" id="A0A8S0Z3D0"/>
<dbReference type="SMART" id="SM00700">
    <property type="entry name" value="JHBP"/>
    <property type="match status" value="1"/>
</dbReference>
<evidence type="ECO:0000313" key="2">
    <source>
        <dbReference type="Proteomes" id="UP000494106"/>
    </source>
</evidence>
<protein>
    <recommendedName>
        <fullName evidence="3">Juvenile hormone binding protein</fullName>
    </recommendedName>
</protein>
<sequence>MNYVILSVVVYYSWDMNVQDMDLKTLLLLLVVCISVKAETLFNPCVKDDVKCVGAATQTFMSKTYGGYPKLGIKPIDPLIVPSTDISIDEKIGLVLHFKNTNITGLKNLQIIDFKLDTDKNIGLMKMQADVSIVSDVEVELTKLQKVFKGPYTASTTIVGTSEYGANLKTVNGKQYFDLGPETTNCEILGEPIVSLGAELQGAIDKDNDASRLRPEYEAKKSALRKKALCVVLKQGFSTIISNLRSVANAFDKSAFFTDI</sequence>
<dbReference type="InterPro" id="IPR010562">
    <property type="entry name" value="Haemolymph_juvenile_hormone-bd"/>
</dbReference>
<gene>
    <name evidence="1" type="ORF">APLA_LOCUS3161</name>
</gene>